<dbReference type="InterPro" id="IPR018964">
    <property type="entry name" value="Phage_phiJL001_Gp84_C"/>
</dbReference>
<organism evidence="2">
    <name type="scientific">freshwater sediment metagenome</name>
    <dbReference type="NCBI Taxonomy" id="556182"/>
    <lineage>
        <taxon>unclassified sequences</taxon>
        <taxon>metagenomes</taxon>
        <taxon>ecological metagenomes</taxon>
    </lineage>
</organism>
<name>A0AA48RBU3_9ZZZZ</name>
<accession>A0AA48RBU3</accession>
<gene>
    <name evidence="2" type="ORF">AMST5_00457</name>
</gene>
<dbReference type="NCBIfam" id="TIGR02218">
    <property type="entry name" value="phg_TIGR02218"/>
    <property type="match status" value="1"/>
</dbReference>
<evidence type="ECO:0000313" key="2">
    <source>
        <dbReference type="EMBL" id="CAJ0851697.1"/>
    </source>
</evidence>
<reference evidence="2" key="1">
    <citation type="submission" date="2023-07" db="EMBL/GenBank/DDBJ databases">
        <authorList>
            <person name="Pelsma A.J. K."/>
        </authorList>
    </citation>
    <scope>NUCLEOTIDE SEQUENCE</scope>
</reference>
<feature type="domain" description="Bacteriophage phiJL001 Gp84 C-terminal" evidence="1">
    <location>
        <begin position="192"/>
        <end position="275"/>
    </location>
</feature>
<dbReference type="AlphaFoldDB" id="A0AA48RBU3"/>
<proteinExistence type="predicted"/>
<protein>
    <recommendedName>
        <fullName evidence="1">Bacteriophage phiJL001 Gp84 C-terminal domain-containing protein</fullName>
    </recommendedName>
</protein>
<dbReference type="InterPro" id="IPR011928">
    <property type="entry name" value="Phage_phiJL001_Gp84"/>
</dbReference>
<sequence>MLDISTSMQARLDQRATTFCHCWRIARRDGSILGFTDHDRDLTFNGVTFRAHTGLSASEAESSLGLAVTTTEAVGALSGDSLSEGDLVNGLYDGASVEIWLVDWSNIEDRTLLDVASIGEVRRGEHAFSAELRSSAHVFDQPQGRTFQRGCDADLGDARCKINLANYSVAGSIVAAAGGVLRLNLASASPTGYLTGGTLRFLQGGNAGATFVIKSHRMESGAQAAVELWSQPGSAITGGDAVTLTAGCDKTSTTCRDKFSNIVNFRGFPHMPGNDQLVAYPGSQSLAMDGGSLFR</sequence>
<dbReference type="Pfam" id="PF09931">
    <property type="entry name" value="Phage_phiJL001_Gp84_N"/>
    <property type="match status" value="1"/>
</dbReference>
<dbReference type="EMBL" id="OY288114">
    <property type="protein sequence ID" value="CAJ0851697.1"/>
    <property type="molecule type" value="Genomic_DNA"/>
</dbReference>
<evidence type="ECO:0000259" key="1">
    <source>
        <dbReference type="Pfam" id="PF09356"/>
    </source>
</evidence>
<dbReference type="Pfam" id="PF09356">
    <property type="entry name" value="Phage_BR0599"/>
    <property type="match status" value="1"/>
</dbReference>